<dbReference type="AlphaFoldDB" id="A0AAE3NST8"/>
<dbReference type="SUPFAM" id="SSF52540">
    <property type="entry name" value="P-loop containing nucleoside triphosphate hydrolases"/>
    <property type="match status" value="1"/>
</dbReference>
<keyword evidence="5 8" id="KW-0067">ATP-binding</keyword>
<dbReference type="InterPro" id="IPR020628">
    <property type="entry name" value="Formate_THF_ligase_CS"/>
</dbReference>
<dbReference type="NCBIfam" id="NF010030">
    <property type="entry name" value="PRK13505.1"/>
    <property type="match status" value="1"/>
</dbReference>
<keyword evidence="10" id="KW-1185">Reference proteome</keyword>
<gene>
    <name evidence="8" type="primary">fhs</name>
    <name evidence="9" type="ORF">P1J78_19295</name>
</gene>
<dbReference type="PROSITE" id="PS00722">
    <property type="entry name" value="FTHFS_2"/>
    <property type="match status" value="1"/>
</dbReference>
<evidence type="ECO:0000256" key="1">
    <source>
        <dbReference type="ARBA" id="ARBA00004777"/>
    </source>
</evidence>
<protein>
    <recommendedName>
        <fullName evidence="8">Formate--tetrahydrofolate ligase</fullName>
        <ecNumber evidence="8">6.3.4.3</ecNumber>
    </recommendedName>
    <alternativeName>
        <fullName evidence="8">Formyltetrahydrofolate synthetase</fullName>
        <shortName evidence="8">FHS</shortName>
        <shortName evidence="8">FTHFS</shortName>
    </alternativeName>
</protein>
<keyword evidence="4 8" id="KW-0547">Nucleotide-binding</keyword>
<dbReference type="GO" id="GO:0005524">
    <property type="term" value="F:ATP binding"/>
    <property type="evidence" value="ECO:0007669"/>
    <property type="project" value="UniProtKB-UniRule"/>
</dbReference>
<dbReference type="Proteomes" id="UP001220964">
    <property type="component" value="Unassembled WGS sequence"/>
</dbReference>
<comment type="catalytic activity">
    <reaction evidence="6 8">
        <text>(6S)-5,6,7,8-tetrahydrofolate + formate + ATP = (6R)-10-formyltetrahydrofolate + ADP + phosphate</text>
        <dbReference type="Rhea" id="RHEA:20221"/>
        <dbReference type="ChEBI" id="CHEBI:15740"/>
        <dbReference type="ChEBI" id="CHEBI:30616"/>
        <dbReference type="ChEBI" id="CHEBI:43474"/>
        <dbReference type="ChEBI" id="CHEBI:57453"/>
        <dbReference type="ChEBI" id="CHEBI:195366"/>
        <dbReference type="ChEBI" id="CHEBI:456216"/>
        <dbReference type="EC" id="6.3.4.3"/>
    </reaction>
</comment>
<comment type="pathway">
    <text evidence="1 8">One-carbon metabolism; tetrahydrofolate interconversion.</text>
</comment>
<evidence type="ECO:0000256" key="3">
    <source>
        <dbReference type="ARBA" id="ARBA00022598"/>
    </source>
</evidence>
<dbReference type="Gene3D" id="3.40.50.300">
    <property type="entry name" value="P-loop containing nucleotide triphosphate hydrolases"/>
    <property type="match status" value="1"/>
</dbReference>
<dbReference type="Pfam" id="PF01268">
    <property type="entry name" value="FTHFS"/>
    <property type="match status" value="1"/>
</dbReference>
<dbReference type="GO" id="GO:0035999">
    <property type="term" value="P:tetrahydrofolate interconversion"/>
    <property type="evidence" value="ECO:0007669"/>
    <property type="project" value="UniProtKB-UniRule"/>
</dbReference>
<dbReference type="CDD" id="cd00477">
    <property type="entry name" value="FTHFS"/>
    <property type="match status" value="1"/>
</dbReference>
<comment type="caution">
    <text evidence="9">The sequence shown here is derived from an EMBL/GenBank/DDBJ whole genome shotgun (WGS) entry which is preliminary data.</text>
</comment>
<evidence type="ECO:0000313" key="9">
    <source>
        <dbReference type="EMBL" id="MDF0602893.1"/>
    </source>
</evidence>
<keyword evidence="2 8" id="KW-0554">One-carbon metabolism</keyword>
<evidence type="ECO:0000256" key="4">
    <source>
        <dbReference type="ARBA" id="ARBA00022741"/>
    </source>
</evidence>
<dbReference type="GO" id="GO:0004329">
    <property type="term" value="F:formate-tetrahydrofolate ligase activity"/>
    <property type="evidence" value="ECO:0007669"/>
    <property type="project" value="UniProtKB-UniRule"/>
</dbReference>
<dbReference type="Gene3D" id="3.10.410.10">
    <property type="entry name" value="Formyltetrahydrofolate synthetase, domain 3"/>
    <property type="match status" value="1"/>
</dbReference>
<evidence type="ECO:0000256" key="2">
    <source>
        <dbReference type="ARBA" id="ARBA00022563"/>
    </source>
</evidence>
<dbReference type="InterPro" id="IPR027417">
    <property type="entry name" value="P-loop_NTPase"/>
</dbReference>
<dbReference type="EMBL" id="JARGYC010000065">
    <property type="protein sequence ID" value="MDF0602893.1"/>
    <property type="molecule type" value="Genomic_DNA"/>
</dbReference>
<name>A0AAE3NST8_9RHOB</name>
<dbReference type="PROSITE" id="PS00721">
    <property type="entry name" value="FTHFS_1"/>
    <property type="match status" value="1"/>
</dbReference>
<comment type="similarity">
    <text evidence="7 8">Belongs to the formate--tetrahydrofolate ligase family.</text>
</comment>
<dbReference type="FunFam" id="3.30.1510.10:FF:000001">
    <property type="entry name" value="Formate--tetrahydrofolate ligase"/>
    <property type="match status" value="1"/>
</dbReference>
<dbReference type="HAMAP" id="MF_01543">
    <property type="entry name" value="FTHFS"/>
    <property type="match status" value="1"/>
</dbReference>
<dbReference type="RefSeq" id="WP_275569017.1">
    <property type="nucleotide sequence ID" value="NZ_JARGYC010000065.1"/>
</dbReference>
<evidence type="ECO:0000256" key="7">
    <source>
        <dbReference type="ARBA" id="ARBA00061363"/>
    </source>
</evidence>
<evidence type="ECO:0000313" key="10">
    <source>
        <dbReference type="Proteomes" id="UP001220964"/>
    </source>
</evidence>
<accession>A0AAE3NST8</accession>
<organism evidence="9 10">
    <name type="scientific">Psychromarinibacter sediminicola</name>
    <dbReference type="NCBI Taxonomy" id="3033385"/>
    <lineage>
        <taxon>Bacteria</taxon>
        <taxon>Pseudomonadati</taxon>
        <taxon>Pseudomonadota</taxon>
        <taxon>Alphaproteobacteria</taxon>
        <taxon>Rhodobacterales</taxon>
        <taxon>Paracoccaceae</taxon>
        <taxon>Psychromarinibacter</taxon>
    </lineage>
</organism>
<dbReference type="Gene3D" id="3.30.1510.10">
    <property type="entry name" value="Domain 2, N(10)-formyltetrahydrofolate synthetase"/>
    <property type="match status" value="1"/>
</dbReference>
<evidence type="ECO:0000256" key="6">
    <source>
        <dbReference type="ARBA" id="ARBA00049033"/>
    </source>
</evidence>
<dbReference type="InterPro" id="IPR000559">
    <property type="entry name" value="Formate_THF_ligase"/>
</dbReference>
<keyword evidence="3 8" id="KW-0436">Ligase</keyword>
<sequence>MSDIEIARAANKKPIQEVGAKLDIPSEHLLPYGHDKAKVSADYIASVRDRPDGHLILVTAVNPTPAGEGKTTTTVGLGDGLNAIGKRAAICIREASLGPCFGMKGGAAGGGYAQVVPMEDMNLHFTGDFHAITSAHNLLAAMLDNHIYWGNEQDIDIRRVALRRVMDMNDRALRQIVASLGGVANGFPREAGFDITVASEVMAILCLATDLADLQRRLGAIIVAYRRDRTPVYARDIKADGAMTVLLKDAMQPNLVQTLENNPAFVHGGPFANIAHGCNSVMATTTALKVADYVVTEAGFGADLGAEKFFDIKCRKAGLSPEAVVIVATVRAMKMNGGVAKDDLGTENVEAVRAGCDNLGRHIENVKQFGVPAVVAINHFVTDTDAEVQAVMDYVESHGSRAILCRHWAEGSAGITDLANHVVEMVEGGGAQFAPLYSDDMPLFEKIETVARRIYRADEVLADARIRDQLKQWEAQGYGDLPVCMAKTQYSFTTDPTRRGAPTGHSVPVREVRLSAGAGFVVVICGEIMTMPGLPKVPSAEAIGLNDAGEIEGLF</sequence>
<evidence type="ECO:0000256" key="5">
    <source>
        <dbReference type="ARBA" id="ARBA00022840"/>
    </source>
</evidence>
<dbReference type="FunFam" id="3.10.410.10:FF:000001">
    <property type="entry name" value="Putative formate--tetrahydrofolate ligase"/>
    <property type="match status" value="1"/>
</dbReference>
<evidence type="ECO:0000256" key="8">
    <source>
        <dbReference type="HAMAP-Rule" id="MF_01543"/>
    </source>
</evidence>
<proteinExistence type="inferred from homology"/>
<feature type="binding site" evidence="8">
    <location>
        <begin position="64"/>
        <end position="71"/>
    </location>
    <ligand>
        <name>ATP</name>
        <dbReference type="ChEBI" id="CHEBI:30616"/>
    </ligand>
</feature>
<reference evidence="9" key="1">
    <citation type="submission" date="2023-03" db="EMBL/GenBank/DDBJ databases">
        <title>Multiphase analysis and comparison of six strains from genera Psychromarinibacter, Lutimaribacter, and Maritimibacter, including a novel species: Psychromarinibacter sediminicola sp. nov.</title>
        <authorList>
            <person name="Wang Y.-H."/>
            <person name="Ye M.-Q."/>
            <person name="Du Z.-J."/>
        </authorList>
    </citation>
    <scope>NUCLEOTIDE SEQUENCE</scope>
    <source>
        <strain evidence="9">C21-152</strain>
    </source>
</reference>
<dbReference type="EC" id="6.3.4.3" evidence="8"/>